<evidence type="ECO:0000313" key="14">
    <source>
        <dbReference type="EMBL" id="KAG2224983.1"/>
    </source>
</evidence>
<reference evidence="14 15" key="1">
    <citation type="submission" date="2020-12" db="EMBL/GenBank/DDBJ databases">
        <title>Metabolic potential, ecology and presence of endohyphal bacteria is reflected in genomic diversity of Mucoromycotina.</title>
        <authorList>
            <person name="Muszewska A."/>
            <person name="Okrasinska A."/>
            <person name="Steczkiewicz K."/>
            <person name="Drgas O."/>
            <person name="Orlowska M."/>
            <person name="Perlinska-Lenart U."/>
            <person name="Aleksandrzak-Piekarczyk T."/>
            <person name="Szatraj K."/>
            <person name="Zielenkiewicz U."/>
            <person name="Pilsyk S."/>
            <person name="Malc E."/>
            <person name="Mieczkowski P."/>
            <person name="Kruszewska J.S."/>
            <person name="Biernat P."/>
            <person name="Pawlowska J."/>
        </authorList>
    </citation>
    <scope>NUCLEOTIDE SEQUENCE [LARGE SCALE GENOMIC DNA]</scope>
    <source>
        <strain evidence="14 15">CBS 142.35</strain>
    </source>
</reference>
<keyword evidence="5 9" id="KW-0808">Transferase</keyword>
<dbReference type="Gene3D" id="3.90.360.10">
    <property type="entry name" value="Histone acetyl transferase 1 (HAT1), N-terminal domain"/>
    <property type="match status" value="1"/>
</dbReference>
<evidence type="ECO:0000313" key="15">
    <source>
        <dbReference type="Proteomes" id="UP000646827"/>
    </source>
</evidence>
<comment type="subunit">
    <text evidence="9">Component of the HAT-B complex composed of at least HAT1 and HAT2. The HAT-B complex binds to histone H4 tail.</text>
</comment>
<feature type="binding site" evidence="11">
    <location>
        <begin position="250"/>
        <end position="256"/>
    </location>
    <ligand>
        <name>acetyl-CoA</name>
        <dbReference type="ChEBI" id="CHEBI:57288"/>
    </ligand>
</feature>
<feature type="region of interest" description="Interaction with histone H4 N-terminus" evidence="11">
    <location>
        <begin position="55"/>
        <end position="57"/>
    </location>
</feature>
<protein>
    <recommendedName>
        <fullName evidence="4 9">Histone acetyltransferase type B catalytic subunit</fullName>
        <ecNumber evidence="3 9">2.3.1.48</ecNumber>
    </recommendedName>
</protein>
<dbReference type="AlphaFoldDB" id="A0A8H7SBH6"/>
<feature type="binding site" evidence="11">
    <location>
        <begin position="243"/>
        <end position="245"/>
    </location>
    <ligand>
        <name>acetyl-CoA</name>
        <dbReference type="ChEBI" id="CHEBI:57288"/>
    </ligand>
</feature>
<keyword evidence="7 9" id="KW-0012">Acyltransferase</keyword>
<dbReference type="GO" id="GO:0031509">
    <property type="term" value="P:subtelomeric heterochromatin formation"/>
    <property type="evidence" value="ECO:0007669"/>
    <property type="project" value="InterPro"/>
</dbReference>
<comment type="similarity">
    <text evidence="2 9">Belongs to the HAT1 family.</text>
</comment>
<dbReference type="EMBL" id="JAEPRB010000034">
    <property type="protein sequence ID" value="KAG2224983.1"/>
    <property type="molecule type" value="Genomic_DNA"/>
</dbReference>
<dbReference type="SUPFAM" id="SSF55729">
    <property type="entry name" value="Acyl-CoA N-acyltransferases (Nat)"/>
    <property type="match status" value="1"/>
</dbReference>
<comment type="subcellular location">
    <subcellularLocation>
        <location evidence="9">Cytoplasm</location>
    </subcellularLocation>
    <subcellularLocation>
        <location evidence="1 9">Nucleus</location>
    </subcellularLocation>
</comment>
<evidence type="ECO:0000256" key="3">
    <source>
        <dbReference type="ARBA" id="ARBA00013184"/>
    </source>
</evidence>
<proteinExistence type="inferred from homology"/>
<comment type="catalytic activity">
    <reaction evidence="8 9">
        <text>L-lysyl-[protein] + acetyl-CoA = N(6)-acetyl-L-lysyl-[protein] + CoA + H(+)</text>
        <dbReference type="Rhea" id="RHEA:45948"/>
        <dbReference type="Rhea" id="RHEA-COMP:9752"/>
        <dbReference type="Rhea" id="RHEA-COMP:10731"/>
        <dbReference type="ChEBI" id="CHEBI:15378"/>
        <dbReference type="ChEBI" id="CHEBI:29969"/>
        <dbReference type="ChEBI" id="CHEBI:57287"/>
        <dbReference type="ChEBI" id="CHEBI:57288"/>
        <dbReference type="ChEBI" id="CHEBI:61930"/>
        <dbReference type="EC" id="2.3.1.48"/>
    </reaction>
</comment>
<dbReference type="GO" id="GO:0042393">
    <property type="term" value="F:histone binding"/>
    <property type="evidence" value="ECO:0007669"/>
    <property type="project" value="InterPro"/>
</dbReference>
<keyword evidence="15" id="KW-1185">Reference proteome</keyword>
<dbReference type="GO" id="GO:0005737">
    <property type="term" value="C:cytoplasm"/>
    <property type="evidence" value="ECO:0007669"/>
    <property type="project" value="UniProtKB-SubCell"/>
</dbReference>
<feature type="active site" description="Proton donor/acceptor" evidence="10">
    <location>
        <position position="278"/>
    </location>
</feature>
<evidence type="ECO:0000256" key="1">
    <source>
        <dbReference type="ARBA" id="ARBA00004123"/>
    </source>
</evidence>
<evidence type="ECO:0000256" key="6">
    <source>
        <dbReference type="ARBA" id="ARBA00023242"/>
    </source>
</evidence>
<evidence type="ECO:0000256" key="10">
    <source>
        <dbReference type="PIRSR" id="PIRSR038084-1"/>
    </source>
</evidence>
<feature type="domain" description="Histone acetyl transferase HAT1 N-terminal" evidence="13">
    <location>
        <begin position="13"/>
        <end position="189"/>
    </location>
</feature>
<comment type="function">
    <text evidence="9">Catalytic component of the histone acetylase B (HAT-B) complex. Has intrinsic substrate specificity that modifies lysine in recognition sequence GXGKXG. Involved in DNA double-strand break repair.</text>
</comment>
<keyword evidence="9" id="KW-0963">Cytoplasm</keyword>
<dbReference type="Pfam" id="PF21184">
    <property type="entry name" value="HAT1_C_fung"/>
    <property type="match status" value="1"/>
</dbReference>
<dbReference type="EC" id="2.3.1.48" evidence="3 9"/>
<evidence type="ECO:0000259" key="13">
    <source>
        <dbReference type="Pfam" id="PF10394"/>
    </source>
</evidence>
<dbReference type="InterPro" id="IPR019467">
    <property type="entry name" value="Hat1_N"/>
</dbReference>
<organism evidence="14 15">
    <name type="scientific">Circinella minor</name>
    <dbReference type="NCBI Taxonomy" id="1195481"/>
    <lineage>
        <taxon>Eukaryota</taxon>
        <taxon>Fungi</taxon>
        <taxon>Fungi incertae sedis</taxon>
        <taxon>Mucoromycota</taxon>
        <taxon>Mucoromycotina</taxon>
        <taxon>Mucoromycetes</taxon>
        <taxon>Mucorales</taxon>
        <taxon>Lichtheimiaceae</taxon>
        <taxon>Circinella</taxon>
    </lineage>
</organism>
<feature type="region of interest" description="Interaction with histone H4 N-terminus" evidence="11">
    <location>
        <begin position="227"/>
        <end position="229"/>
    </location>
</feature>
<feature type="site" description="Interaction with histone H4 N-terminus" evidence="12">
    <location>
        <position position="201"/>
    </location>
</feature>
<gene>
    <name evidence="14" type="ORF">INT45_000104</name>
</gene>
<evidence type="ECO:0000256" key="11">
    <source>
        <dbReference type="PIRSR" id="PIRSR038084-2"/>
    </source>
</evidence>
<dbReference type="Proteomes" id="UP000646827">
    <property type="component" value="Unassembled WGS sequence"/>
</dbReference>
<dbReference type="GO" id="GO:0004402">
    <property type="term" value="F:histone acetyltransferase activity"/>
    <property type="evidence" value="ECO:0007669"/>
    <property type="project" value="UniProtKB-UniRule"/>
</dbReference>
<name>A0A8H7SBH6_9FUNG</name>
<evidence type="ECO:0000256" key="4">
    <source>
        <dbReference type="ARBA" id="ARBA00021268"/>
    </source>
</evidence>
<dbReference type="Pfam" id="PF10394">
    <property type="entry name" value="Hat1_N"/>
    <property type="match status" value="1"/>
</dbReference>
<evidence type="ECO:0000256" key="2">
    <source>
        <dbReference type="ARBA" id="ARBA00010543"/>
    </source>
</evidence>
<evidence type="ECO:0000256" key="8">
    <source>
        <dbReference type="ARBA" id="ARBA00048017"/>
    </source>
</evidence>
<accession>A0A8H7SBH6</accession>
<evidence type="ECO:0000256" key="7">
    <source>
        <dbReference type="ARBA" id="ARBA00023315"/>
    </source>
</evidence>
<dbReference type="OrthoDB" id="10253098at2759"/>
<evidence type="ECO:0000256" key="9">
    <source>
        <dbReference type="PIRNR" id="PIRNR038084"/>
    </source>
</evidence>
<evidence type="ECO:0000256" key="5">
    <source>
        <dbReference type="ARBA" id="ARBA00022679"/>
    </source>
</evidence>
<dbReference type="InterPro" id="IPR016181">
    <property type="entry name" value="Acyl_CoA_acyltransferase"/>
</dbReference>
<keyword evidence="6 9" id="KW-0539">Nucleus</keyword>
<dbReference type="Gene3D" id="1.10.10.390">
    <property type="match status" value="1"/>
</dbReference>
<dbReference type="InterPro" id="IPR017380">
    <property type="entry name" value="Hist_AcTrfase_B-typ_cat-su"/>
</dbReference>
<dbReference type="InterPro" id="IPR013523">
    <property type="entry name" value="Hist_AcTrfase_HAT1_C"/>
</dbReference>
<dbReference type="GO" id="GO:0005634">
    <property type="term" value="C:nucleus"/>
    <property type="evidence" value="ECO:0007669"/>
    <property type="project" value="UniProtKB-SubCell"/>
</dbReference>
<dbReference type="InterPro" id="IPR037113">
    <property type="entry name" value="Hat1_N_sf"/>
</dbReference>
<sequence>MDVSDNLSKIAPWISKTTACMELRLVQPQLGHPDASEPVSYTAFEPTFTYPIFGEQEVVFGYKGLSIKISYTSGSLRIYPCIDYKQKYEPGSSSSATTTATPEGPDDVSNMLLDFLPKQDCFSNYDEFVRAVQEDAESFRPIGEKIHEYSRESSESGEEHFEIYRTSFINEKFKKYHRRMQFFVLLLIEGSSYIEENDEKWEIYTVYKRQNTGGSTIYHFVGYCTTYPFFYWPECTRLRISQFLILPPYQKEGHGSELYQTIYSTCMSRNDVKELTVEDPSEDFADMRDRNDMRYLNTHNAFDKLVAPVSRKTMKELRQKFKLTDRQMQRCIEMYLLSRVNPKQKEEYKAFRLQVKQRLYLFNLDALRDLDPEDRKDKLEQTFDNVIEDYHRLLEMI</sequence>
<dbReference type="Gene3D" id="3.40.630.30">
    <property type="match status" value="1"/>
</dbReference>
<evidence type="ECO:0000256" key="12">
    <source>
        <dbReference type="PIRSR" id="PIRSR038084-3"/>
    </source>
</evidence>
<feature type="binding site" evidence="11">
    <location>
        <position position="290"/>
    </location>
    <ligand>
        <name>acetyl-CoA</name>
        <dbReference type="ChEBI" id="CHEBI:57288"/>
    </ligand>
</feature>
<dbReference type="PANTHER" id="PTHR12046">
    <property type="entry name" value="HISTONE ACETYLTRANSFERASE TYPE B CATALYTIC SUBUNIT"/>
    <property type="match status" value="1"/>
</dbReference>
<comment type="caution">
    <text evidence="14">The sequence shown here is derived from an EMBL/GenBank/DDBJ whole genome shotgun (WGS) entry which is preliminary data.</text>
</comment>
<dbReference type="GO" id="GO:0000781">
    <property type="term" value="C:chromosome, telomeric region"/>
    <property type="evidence" value="ECO:0007669"/>
    <property type="project" value="GOC"/>
</dbReference>
<dbReference type="PIRSF" id="PIRSF038084">
    <property type="entry name" value="HAT-B_cat"/>
    <property type="match status" value="1"/>
</dbReference>